<feature type="transmembrane region" description="Helical" evidence="1">
    <location>
        <begin position="86"/>
        <end position="109"/>
    </location>
</feature>
<proteinExistence type="predicted"/>
<dbReference type="Proteomes" id="UP000297258">
    <property type="component" value="Unassembled WGS sequence"/>
</dbReference>
<keyword evidence="1" id="KW-0472">Membrane</keyword>
<reference evidence="2 3" key="1">
    <citation type="submission" date="2019-03" db="EMBL/GenBank/DDBJ databases">
        <title>Draft genome of Massilia hortus sp. nov., a novel bacterial species of the Oxalobacteraceae family.</title>
        <authorList>
            <person name="Peta V."/>
            <person name="Raths R."/>
            <person name="Bucking H."/>
        </authorList>
    </citation>
    <scope>NUCLEOTIDE SEQUENCE [LARGE SCALE GENOMIC DNA]</scope>
    <source>
        <strain evidence="2 3">ONC3</strain>
    </source>
</reference>
<keyword evidence="1" id="KW-1133">Transmembrane helix</keyword>
<sequence length="258" mass="28999">MQEKILAPAPPSAGSHMKAMVRAASFGGLFLSLVGTLIVWAAVNSFHCSALIWEISLALNLVAFVMTWILYLPFKNTDKLLGHGLMSLFMLFSSFWLFGFAMFYAYFIFAPMNPYARAGVLTVVTGALLYRVYQIVLDIREAFRKNKNLFDQMYSVNAISITYNGEAYGWLQKARRERNPFTSIHAYAAMIVSPFVLTLDRLLSPLLGHGHGVFIVGTFFAVPILLWGVELFVQTIVTMIYYPIKLQQSTGKPVLLKD</sequence>
<dbReference type="AlphaFoldDB" id="A0A4Y9SZF0"/>
<comment type="caution">
    <text evidence="2">The sequence shown here is derived from an EMBL/GenBank/DDBJ whole genome shotgun (WGS) entry which is preliminary data.</text>
</comment>
<dbReference type="EMBL" id="SPUM01000107">
    <property type="protein sequence ID" value="TFW30759.1"/>
    <property type="molecule type" value="Genomic_DNA"/>
</dbReference>
<name>A0A4Y9SZF0_9BURK</name>
<dbReference type="OrthoDB" id="9082337at2"/>
<evidence type="ECO:0000313" key="3">
    <source>
        <dbReference type="Proteomes" id="UP000297258"/>
    </source>
</evidence>
<accession>A0A4Y9SZF0</accession>
<organism evidence="2 3">
    <name type="scientific">Massilia horti</name>
    <dbReference type="NCBI Taxonomy" id="2562153"/>
    <lineage>
        <taxon>Bacteria</taxon>
        <taxon>Pseudomonadati</taxon>
        <taxon>Pseudomonadota</taxon>
        <taxon>Betaproteobacteria</taxon>
        <taxon>Burkholderiales</taxon>
        <taxon>Oxalobacteraceae</taxon>
        <taxon>Telluria group</taxon>
        <taxon>Massilia</taxon>
    </lineage>
</organism>
<feature type="transmembrane region" description="Helical" evidence="1">
    <location>
        <begin position="219"/>
        <end position="242"/>
    </location>
</feature>
<feature type="transmembrane region" description="Helical" evidence="1">
    <location>
        <begin position="181"/>
        <end position="199"/>
    </location>
</feature>
<gene>
    <name evidence="2" type="ORF">E4O92_15605</name>
</gene>
<feature type="transmembrane region" description="Helical" evidence="1">
    <location>
        <begin position="55"/>
        <end position="74"/>
    </location>
</feature>
<keyword evidence="1" id="KW-0812">Transmembrane</keyword>
<evidence type="ECO:0000313" key="2">
    <source>
        <dbReference type="EMBL" id="TFW30759.1"/>
    </source>
</evidence>
<keyword evidence="3" id="KW-1185">Reference proteome</keyword>
<feature type="transmembrane region" description="Helical" evidence="1">
    <location>
        <begin position="21"/>
        <end position="43"/>
    </location>
</feature>
<feature type="transmembrane region" description="Helical" evidence="1">
    <location>
        <begin position="115"/>
        <end position="137"/>
    </location>
</feature>
<protein>
    <submittedName>
        <fullName evidence="2">Uncharacterized protein</fullName>
    </submittedName>
</protein>
<evidence type="ECO:0000256" key="1">
    <source>
        <dbReference type="SAM" id="Phobius"/>
    </source>
</evidence>
<dbReference type="RefSeq" id="WP_135190659.1">
    <property type="nucleotide sequence ID" value="NZ_SPUM01000107.1"/>
</dbReference>